<dbReference type="Pfam" id="PF13424">
    <property type="entry name" value="TPR_12"/>
    <property type="match status" value="1"/>
</dbReference>
<keyword evidence="3" id="KW-1185">Reference proteome</keyword>
<dbReference type="InterPro" id="IPR053137">
    <property type="entry name" value="NLR-like"/>
</dbReference>
<dbReference type="SUPFAM" id="SSF48452">
    <property type="entry name" value="TPR-like"/>
    <property type="match status" value="2"/>
</dbReference>
<proteinExistence type="predicted"/>
<dbReference type="Gene3D" id="3.40.50.300">
    <property type="entry name" value="P-loop containing nucleotide triphosphate hydrolases"/>
    <property type="match status" value="1"/>
</dbReference>
<gene>
    <name evidence="2" type="ORF">FHX81_0417</name>
</gene>
<protein>
    <submittedName>
        <fullName evidence="2">Tetratricopeptide repeat protein</fullName>
    </submittedName>
</protein>
<organism evidence="2 3">
    <name type="scientific">Saccharothrix saharensis</name>
    <dbReference type="NCBI Taxonomy" id="571190"/>
    <lineage>
        <taxon>Bacteria</taxon>
        <taxon>Bacillati</taxon>
        <taxon>Actinomycetota</taxon>
        <taxon>Actinomycetes</taxon>
        <taxon>Pseudonocardiales</taxon>
        <taxon>Pseudonocardiaceae</taxon>
        <taxon>Saccharothrix</taxon>
    </lineage>
</organism>
<dbReference type="Pfam" id="PF00931">
    <property type="entry name" value="NB-ARC"/>
    <property type="match status" value="1"/>
</dbReference>
<dbReference type="Proteomes" id="UP000316628">
    <property type="component" value="Unassembled WGS sequence"/>
</dbReference>
<dbReference type="EMBL" id="VFPP01000001">
    <property type="protein sequence ID" value="TQM78163.1"/>
    <property type="molecule type" value="Genomic_DNA"/>
</dbReference>
<dbReference type="PANTHER" id="PTHR46082">
    <property type="entry name" value="ATP/GTP-BINDING PROTEIN-RELATED"/>
    <property type="match status" value="1"/>
</dbReference>
<dbReference type="PANTHER" id="PTHR46082:SF6">
    <property type="entry name" value="AAA+ ATPASE DOMAIN-CONTAINING PROTEIN-RELATED"/>
    <property type="match status" value="1"/>
</dbReference>
<comment type="caution">
    <text evidence="2">The sequence shown here is derived from an EMBL/GenBank/DDBJ whole genome shotgun (WGS) entry which is preliminary data.</text>
</comment>
<dbReference type="GO" id="GO:0043531">
    <property type="term" value="F:ADP binding"/>
    <property type="evidence" value="ECO:0007669"/>
    <property type="project" value="InterPro"/>
</dbReference>
<name>A0A543J5Q9_9PSEU</name>
<dbReference type="SUPFAM" id="SSF52540">
    <property type="entry name" value="P-loop containing nucleoside triphosphate hydrolases"/>
    <property type="match status" value="1"/>
</dbReference>
<dbReference type="InterPro" id="IPR027417">
    <property type="entry name" value="P-loop_NTPase"/>
</dbReference>
<dbReference type="AlphaFoldDB" id="A0A543J5Q9"/>
<evidence type="ECO:0000259" key="1">
    <source>
        <dbReference type="Pfam" id="PF00931"/>
    </source>
</evidence>
<dbReference type="InterPro" id="IPR011990">
    <property type="entry name" value="TPR-like_helical_dom_sf"/>
</dbReference>
<evidence type="ECO:0000313" key="2">
    <source>
        <dbReference type="EMBL" id="TQM78163.1"/>
    </source>
</evidence>
<dbReference type="InterPro" id="IPR002182">
    <property type="entry name" value="NB-ARC"/>
</dbReference>
<reference evidence="2 3" key="1">
    <citation type="submission" date="2019-06" db="EMBL/GenBank/DDBJ databases">
        <title>Sequencing the genomes of 1000 actinobacteria strains.</title>
        <authorList>
            <person name="Klenk H.-P."/>
        </authorList>
    </citation>
    <scope>NUCLEOTIDE SEQUENCE [LARGE SCALE GENOMIC DNA]</scope>
    <source>
        <strain evidence="2 3">DSM 45456</strain>
    </source>
</reference>
<feature type="domain" description="NB-ARC" evidence="1">
    <location>
        <begin position="23"/>
        <end position="166"/>
    </location>
</feature>
<sequence>MLIETLEAGRAVVVVGSGRRADVVVSGLGGVGKSQLAARHAWSVWSDTELDLAVWVSALSRDAVVTAYAEAAARVLIEQDPQIADRPPEDAARLFREWLATTSRRWLVVLDDVQDPADLRGLDPPPGAGGQVVLTSRRRDVGLGRGGHRVIELDVFAPDQALSYLTEALAGTTSSADREQWQRLAEELGWLPLALSQAAAYLADQPLLTVTAYRAMLADWRRTLTDLTPPEHTLPEHQATVAVTWSVSIDRADRIGDPARPRGAGLARRLLEIAALLDPNGIPHDVFTVQPMLDFLTTLAGRPVAPDDVYDGLTRLHRFNLITLILDRPARAVAVHALVQRAVRDTLTSGHLHHLAHTTANALLAAWPASEIFSRDLVQALRSTTTALHLHTIPALLTPTLHDVFDRVGGSLSFSGQIQAATTYWRTLHDHACTHLGLGHPVALTIRRQLAFLLNEAGDRVGAVAGLEALLADRLRVLGPEHPDTLPTRHGLARWRGEAGDTTSAIADYESLLAEVQLTTSHDFHALVVMRRGIIHWQHWRHGAHVGDPADAVAAFEVLLADLLQGSSPDELSTMHIRRELANWRGRAGDPARAVTELESLLAEVPHVQNPDNPIAFAIRRKLAGWRGEAGDRAGAVAGYEALLLDQLRDPGPDPDHPDILTTRHKLARWRGEAGDTAGAVAEFEAVLPDQLRVLGPDHPNTLNTRSNLDRWRNALEQEGVDTET</sequence>
<dbReference type="Gene3D" id="1.25.40.10">
    <property type="entry name" value="Tetratricopeptide repeat domain"/>
    <property type="match status" value="2"/>
</dbReference>
<evidence type="ECO:0000313" key="3">
    <source>
        <dbReference type="Proteomes" id="UP000316628"/>
    </source>
</evidence>
<dbReference type="Pfam" id="PF13374">
    <property type="entry name" value="TPR_10"/>
    <property type="match status" value="1"/>
</dbReference>
<accession>A0A543J5Q9</accession>
<dbReference type="PRINTS" id="PR00364">
    <property type="entry name" value="DISEASERSIST"/>
</dbReference>